<protein>
    <recommendedName>
        <fullName evidence="3">GTP cyclohydrolase II</fullName>
        <ecNumber evidence="3">3.5.4.25</ecNumber>
    </recommendedName>
</protein>
<dbReference type="GO" id="GO:0005525">
    <property type="term" value="F:GTP binding"/>
    <property type="evidence" value="ECO:0007669"/>
    <property type="project" value="UniProtKB-KW"/>
</dbReference>
<proteinExistence type="inferred from homology"/>
<dbReference type="AlphaFoldDB" id="A0A150GLD3"/>
<evidence type="ECO:0000256" key="1">
    <source>
        <dbReference type="ARBA" id="ARBA00005104"/>
    </source>
</evidence>
<dbReference type="OrthoDB" id="60371at2759"/>
<dbReference type="CDD" id="cd00641">
    <property type="entry name" value="GTP_cyclohydro2"/>
    <property type="match status" value="1"/>
</dbReference>
<dbReference type="GO" id="GO:0005829">
    <property type="term" value="C:cytosol"/>
    <property type="evidence" value="ECO:0007669"/>
    <property type="project" value="TreeGrafter"/>
</dbReference>
<dbReference type="Gene3D" id="3.40.50.10990">
    <property type="entry name" value="GTP cyclohydrolase II"/>
    <property type="match status" value="1"/>
</dbReference>
<keyword evidence="7" id="KW-0342">GTP-binding</keyword>
<evidence type="ECO:0000256" key="2">
    <source>
        <dbReference type="ARBA" id="ARBA00008976"/>
    </source>
</evidence>
<evidence type="ECO:0000256" key="3">
    <source>
        <dbReference type="ARBA" id="ARBA00012762"/>
    </source>
</evidence>
<dbReference type="Proteomes" id="UP000075714">
    <property type="component" value="Unassembled WGS sequence"/>
</dbReference>
<evidence type="ECO:0000256" key="4">
    <source>
        <dbReference type="ARBA" id="ARBA00022619"/>
    </source>
</evidence>
<evidence type="ECO:0000256" key="6">
    <source>
        <dbReference type="ARBA" id="ARBA00022801"/>
    </source>
</evidence>
<evidence type="ECO:0000256" key="5">
    <source>
        <dbReference type="ARBA" id="ARBA00022741"/>
    </source>
</evidence>
<dbReference type="GO" id="GO:0008686">
    <property type="term" value="F:3,4-dihydroxy-2-butanone-4-phosphate synthase activity"/>
    <property type="evidence" value="ECO:0007669"/>
    <property type="project" value="TreeGrafter"/>
</dbReference>
<keyword evidence="4" id="KW-0686">Riboflavin biosynthesis</keyword>
<keyword evidence="12" id="KW-1185">Reference proteome</keyword>
<comment type="catalytic activity">
    <reaction evidence="8">
        <text>GTP + 4 H2O = 2,5-diamino-6-hydroxy-4-(5-phosphoribosylamino)-pyrimidine + formate + 2 phosphate + 3 H(+)</text>
        <dbReference type="Rhea" id="RHEA:23704"/>
        <dbReference type="ChEBI" id="CHEBI:15377"/>
        <dbReference type="ChEBI" id="CHEBI:15378"/>
        <dbReference type="ChEBI" id="CHEBI:15740"/>
        <dbReference type="ChEBI" id="CHEBI:37565"/>
        <dbReference type="ChEBI" id="CHEBI:43474"/>
        <dbReference type="ChEBI" id="CHEBI:58614"/>
        <dbReference type="EC" id="3.5.4.25"/>
    </reaction>
</comment>
<keyword evidence="6" id="KW-0378">Hydrolase</keyword>
<dbReference type="SUPFAM" id="SSF142695">
    <property type="entry name" value="RibA-like"/>
    <property type="match status" value="1"/>
</dbReference>
<evidence type="ECO:0000256" key="9">
    <source>
        <dbReference type="SAM" id="MobiDB-lite"/>
    </source>
</evidence>
<sequence>MGGTARLTDPRLQGGKVKDQDARDPCRTAAREFHEETHALLPEAEVLAALAVWGGDLLQARSAAAGAVAGADGSGPGVGTEPAARAAACGVAAATREPAVTAAPAPPLPAVAAPGKYLASGRYVLLPLHLPPVWGLPRACAERLAAGGGHPEGAKVLGLSWLSLGSLEALAERGGLLVALRVHDACFTSEVLGSLKCDCAEQLELALNMIQKEPPGIVIYLQQEGRGIGLANKIAAYSLQEQGLDTVDANRALGLPDDCREYTSVRNMLLELGVKSIRLITNNPRKINVLTKLGIQVTGRIPCLVEAGAYNQGYLEAKRDRMAHMLPEGEAGSGDELNGDFCFWDHDGEPTQAVATVYAKGGMDLPVGLAHGDNGRVVPVAAGSAEATGNGASV</sequence>
<name>A0A150GLD3_GONPE</name>
<accession>A0A150GLD3</accession>
<feature type="domain" description="GTP cyclohydrolase II" evidence="10">
    <location>
        <begin position="178"/>
        <end position="302"/>
    </location>
</feature>
<dbReference type="InterPro" id="IPR036144">
    <property type="entry name" value="RibA-like_sf"/>
</dbReference>
<comment type="caution">
    <text evidence="11">The sequence shown here is derived from an EMBL/GenBank/DDBJ whole genome shotgun (WGS) entry which is preliminary data.</text>
</comment>
<keyword evidence="5" id="KW-0547">Nucleotide-binding</keyword>
<dbReference type="STRING" id="33097.A0A150GLD3"/>
<comment type="pathway">
    <text evidence="1">Cofactor biosynthesis; riboflavin biosynthesis.</text>
</comment>
<evidence type="ECO:0000313" key="12">
    <source>
        <dbReference type="Proteomes" id="UP000075714"/>
    </source>
</evidence>
<dbReference type="InterPro" id="IPR000926">
    <property type="entry name" value="RibA"/>
</dbReference>
<evidence type="ECO:0000313" key="11">
    <source>
        <dbReference type="EMBL" id="KXZ50120.1"/>
    </source>
</evidence>
<evidence type="ECO:0000259" key="10">
    <source>
        <dbReference type="Pfam" id="PF00925"/>
    </source>
</evidence>
<evidence type="ECO:0000256" key="7">
    <source>
        <dbReference type="ARBA" id="ARBA00023134"/>
    </source>
</evidence>
<dbReference type="GO" id="GO:0003935">
    <property type="term" value="F:GTP cyclohydrolase II activity"/>
    <property type="evidence" value="ECO:0007669"/>
    <property type="project" value="UniProtKB-EC"/>
</dbReference>
<dbReference type="InterPro" id="IPR032677">
    <property type="entry name" value="GTP_cyclohydro_II"/>
</dbReference>
<gene>
    <name evidence="11" type="ORF">GPECTOR_18g94</name>
</gene>
<dbReference type="Pfam" id="PF00925">
    <property type="entry name" value="GTP_cyclohydro2"/>
    <property type="match status" value="1"/>
</dbReference>
<dbReference type="EC" id="3.5.4.25" evidence="3"/>
<dbReference type="PANTHER" id="PTHR21327:SF47">
    <property type="entry name" value="GTP CYCLOHYDROLASE II DOMAIN-CONTAINING PROTEIN"/>
    <property type="match status" value="1"/>
</dbReference>
<comment type="similarity">
    <text evidence="2">In the C-terminal section; belongs to the GTP cyclohydrolase II family.</text>
</comment>
<dbReference type="NCBIfam" id="NF001591">
    <property type="entry name" value="PRK00393.1"/>
    <property type="match status" value="1"/>
</dbReference>
<dbReference type="EMBL" id="LSYV01000019">
    <property type="protein sequence ID" value="KXZ50120.1"/>
    <property type="molecule type" value="Genomic_DNA"/>
</dbReference>
<evidence type="ECO:0000256" key="8">
    <source>
        <dbReference type="ARBA" id="ARBA00049295"/>
    </source>
</evidence>
<dbReference type="GO" id="GO:0009231">
    <property type="term" value="P:riboflavin biosynthetic process"/>
    <property type="evidence" value="ECO:0007669"/>
    <property type="project" value="UniProtKB-KW"/>
</dbReference>
<dbReference type="PANTHER" id="PTHR21327">
    <property type="entry name" value="GTP CYCLOHYDROLASE II-RELATED"/>
    <property type="match status" value="1"/>
</dbReference>
<reference evidence="12" key="1">
    <citation type="journal article" date="2016" name="Nat. Commun.">
        <title>The Gonium pectorale genome demonstrates co-option of cell cycle regulation during the evolution of multicellularity.</title>
        <authorList>
            <person name="Hanschen E.R."/>
            <person name="Marriage T.N."/>
            <person name="Ferris P.J."/>
            <person name="Hamaji T."/>
            <person name="Toyoda A."/>
            <person name="Fujiyama A."/>
            <person name="Neme R."/>
            <person name="Noguchi H."/>
            <person name="Minakuchi Y."/>
            <person name="Suzuki M."/>
            <person name="Kawai-Toyooka H."/>
            <person name="Smith D.R."/>
            <person name="Sparks H."/>
            <person name="Anderson J."/>
            <person name="Bakaric R."/>
            <person name="Luria V."/>
            <person name="Karger A."/>
            <person name="Kirschner M.W."/>
            <person name="Durand P.M."/>
            <person name="Michod R.E."/>
            <person name="Nozaki H."/>
            <person name="Olson B.J."/>
        </authorList>
    </citation>
    <scope>NUCLEOTIDE SEQUENCE [LARGE SCALE GENOMIC DNA]</scope>
    <source>
        <strain evidence="12">NIES-2863</strain>
    </source>
</reference>
<feature type="region of interest" description="Disordered" evidence="9">
    <location>
        <begin position="1"/>
        <end position="24"/>
    </location>
</feature>
<organism evidence="11 12">
    <name type="scientific">Gonium pectorale</name>
    <name type="common">Green alga</name>
    <dbReference type="NCBI Taxonomy" id="33097"/>
    <lineage>
        <taxon>Eukaryota</taxon>
        <taxon>Viridiplantae</taxon>
        <taxon>Chlorophyta</taxon>
        <taxon>core chlorophytes</taxon>
        <taxon>Chlorophyceae</taxon>
        <taxon>CS clade</taxon>
        <taxon>Chlamydomonadales</taxon>
        <taxon>Volvocaceae</taxon>
        <taxon>Gonium</taxon>
    </lineage>
</organism>